<gene>
    <name evidence="2" type="ORF">KYK27_08520</name>
</gene>
<dbReference type="EMBL" id="JAHWXQ010000002">
    <property type="protein sequence ID" value="MBW3365085.1"/>
    <property type="molecule type" value="Genomic_DNA"/>
</dbReference>
<reference evidence="2 3" key="1">
    <citation type="submission" date="2021-07" db="EMBL/GenBank/DDBJ databases">
        <authorList>
            <person name="Kim M.K."/>
        </authorList>
    </citation>
    <scope>NUCLEOTIDE SEQUENCE [LARGE SCALE GENOMIC DNA]</scope>
    <source>
        <strain evidence="2 3">HLY7-15</strain>
    </source>
</reference>
<dbReference type="PROSITE" id="PS51257">
    <property type="entry name" value="PROKAR_LIPOPROTEIN"/>
    <property type="match status" value="1"/>
</dbReference>
<sequence>MKSSKNLFLASLLLVVSTFACSKDDDASASNAKSSKEILMASEWKKSEYKENGVITPFYGSCEMDDILTFAANGNYTINDGANVCENKGASTDFYVIDPDNKTMRWGLYGAGEISFNSTNTSFTFKRTGAYTFEYIFVKK</sequence>
<accession>A0ABS6XAQ5</accession>
<organism evidence="2 3">
    <name type="scientific">Pontibacter populi</name>
    <dbReference type="NCBI Taxonomy" id="890055"/>
    <lineage>
        <taxon>Bacteria</taxon>
        <taxon>Pseudomonadati</taxon>
        <taxon>Bacteroidota</taxon>
        <taxon>Cytophagia</taxon>
        <taxon>Cytophagales</taxon>
        <taxon>Hymenobacteraceae</taxon>
        <taxon>Pontibacter</taxon>
    </lineage>
</organism>
<evidence type="ECO:0000313" key="3">
    <source>
        <dbReference type="Proteomes" id="UP000774935"/>
    </source>
</evidence>
<feature type="signal peptide" evidence="1">
    <location>
        <begin position="1"/>
        <end position="22"/>
    </location>
</feature>
<feature type="chain" id="PRO_5046504315" description="Lipocalin-like domain-containing protein" evidence="1">
    <location>
        <begin position="23"/>
        <end position="140"/>
    </location>
</feature>
<dbReference type="RefSeq" id="WP_199109610.1">
    <property type="nucleotide sequence ID" value="NZ_JAHWXQ010000002.1"/>
</dbReference>
<proteinExistence type="predicted"/>
<dbReference type="Proteomes" id="UP000774935">
    <property type="component" value="Unassembled WGS sequence"/>
</dbReference>
<evidence type="ECO:0000256" key="1">
    <source>
        <dbReference type="SAM" id="SignalP"/>
    </source>
</evidence>
<keyword evidence="3" id="KW-1185">Reference proteome</keyword>
<keyword evidence="1" id="KW-0732">Signal</keyword>
<protein>
    <recommendedName>
        <fullName evidence="4">Lipocalin-like domain-containing protein</fullName>
    </recommendedName>
</protein>
<comment type="caution">
    <text evidence="2">The sequence shown here is derived from an EMBL/GenBank/DDBJ whole genome shotgun (WGS) entry which is preliminary data.</text>
</comment>
<evidence type="ECO:0000313" key="2">
    <source>
        <dbReference type="EMBL" id="MBW3365085.1"/>
    </source>
</evidence>
<name>A0ABS6XAQ5_9BACT</name>
<evidence type="ECO:0008006" key="4">
    <source>
        <dbReference type="Google" id="ProtNLM"/>
    </source>
</evidence>